<name>A0A0G4IJI3_PLABS</name>
<dbReference type="PIRSF" id="PIRSF015952">
    <property type="entry name" value="U3snoRNP11"/>
    <property type="match status" value="1"/>
</dbReference>
<keyword evidence="3 5" id="KW-0698">rRNA processing</keyword>
<keyword evidence="4 5" id="KW-0539">Nucleus</keyword>
<dbReference type="PANTHER" id="PTHR12838">
    <property type="entry name" value="U3 SMALL NUCLEOLAR RNA-ASSOCIATED PROTEIN 11"/>
    <property type="match status" value="1"/>
</dbReference>
<evidence type="ECO:0000256" key="3">
    <source>
        <dbReference type="ARBA" id="ARBA00022552"/>
    </source>
</evidence>
<protein>
    <recommendedName>
        <fullName evidence="5">U3 small nucleolar RNA-associated protein 11</fullName>
        <shortName evidence="5">U3 snoRNA-associated protein 11</shortName>
    </recommendedName>
</protein>
<gene>
    <name evidence="6" type="ORF">PBRA_009668</name>
    <name evidence="7" type="ORF">PLBR_LOCUS6342</name>
</gene>
<dbReference type="EMBL" id="OVEO01000011">
    <property type="protein sequence ID" value="SPQ99127.1"/>
    <property type="molecule type" value="Genomic_DNA"/>
</dbReference>
<dbReference type="OrthoDB" id="29058at2759"/>
<evidence type="ECO:0000256" key="2">
    <source>
        <dbReference type="ARBA" id="ARBA00008105"/>
    </source>
</evidence>
<sequence length="257" mass="29576">MSSFVKIGKRRIHRERSQPAARAKLGQLEKHKDYVKRARDFHKKEDRLRAMRESAALKNPDEFYHAMVNERTKQGVHVAKRRIDPEQRSATAFRRFAEQDLAYLTSKAQEERIRIDNLQSSLHLLSDTPATKNTHTIFVDKPSQLTSFDATSHFGTLPGLAGRAYDRPRASQLGSARVQMANVDLQGIQRERLRAYKELSARLDRAAVMEKEIARIRVQKNLLGKGRRVKLPAPVDEFGEPLADAVPVYRWKLDRKK</sequence>
<comment type="similarity">
    <text evidence="2 5">Belongs to the UTP11 family.</text>
</comment>
<dbReference type="AlphaFoldDB" id="A0A0G4IJI3"/>
<geneLocation type="mitochondrion" evidence="7"/>
<evidence type="ECO:0000313" key="8">
    <source>
        <dbReference type="Proteomes" id="UP000039324"/>
    </source>
</evidence>
<evidence type="ECO:0000313" key="6">
    <source>
        <dbReference type="EMBL" id="CEO95401.1"/>
    </source>
</evidence>
<dbReference type="PANTHER" id="PTHR12838:SF0">
    <property type="entry name" value="U3 SMALL NUCLEOLAR RNA-ASSOCIATED PROTEIN 11-RELATED"/>
    <property type="match status" value="1"/>
</dbReference>
<evidence type="ECO:0000256" key="5">
    <source>
        <dbReference type="PIRNR" id="PIRNR015952"/>
    </source>
</evidence>
<comment type="subcellular location">
    <subcellularLocation>
        <location evidence="1 5">Nucleus</location>
        <location evidence="1 5">Nucleolus</location>
    </subcellularLocation>
</comment>
<dbReference type="Proteomes" id="UP000039324">
    <property type="component" value="Unassembled WGS sequence"/>
</dbReference>
<evidence type="ECO:0000313" key="7">
    <source>
        <dbReference type="EMBL" id="SPQ99127.1"/>
    </source>
</evidence>
<reference evidence="6 8" key="1">
    <citation type="submission" date="2015-02" db="EMBL/GenBank/DDBJ databases">
        <authorList>
            <person name="Chooi Y.-H."/>
        </authorList>
    </citation>
    <scope>NUCLEOTIDE SEQUENCE [LARGE SCALE GENOMIC DNA]</scope>
    <source>
        <strain evidence="6">E3</strain>
    </source>
</reference>
<evidence type="ECO:0000256" key="1">
    <source>
        <dbReference type="ARBA" id="ARBA00004604"/>
    </source>
</evidence>
<organism evidence="6 8">
    <name type="scientific">Plasmodiophora brassicae</name>
    <name type="common">Clubroot disease agent</name>
    <dbReference type="NCBI Taxonomy" id="37360"/>
    <lineage>
        <taxon>Eukaryota</taxon>
        <taxon>Sar</taxon>
        <taxon>Rhizaria</taxon>
        <taxon>Endomyxa</taxon>
        <taxon>Phytomyxea</taxon>
        <taxon>Plasmodiophorida</taxon>
        <taxon>Plasmodiophoridae</taxon>
        <taxon>Plasmodiophora</taxon>
    </lineage>
</organism>
<reference evidence="7 9" key="2">
    <citation type="submission" date="2018-03" db="EMBL/GenBank/DDBJ databases">
        <authorList>
            <person name="Fogelqvist J."/>
        </authorList>
    </citation>
    <scope>NUCLEOTIDE SEQUENCE [LARGE SCALE GENOMIC DNA]</scope>
</reference>
<keyword evidence="7" id="KW-0496">Mitochondrion</keyword>
<evidence type="ECO:0000256" key="4">
    <source>
        <dbReference type="ARBA" id="ARBA00023242"/>
    </source>
</evidence>
<comment type="subunit">
    <text evidence="5">Component of the ribosomal small subunit (SSU) processome.</text>
</comment>
<keyword evidence="8" id="KW-1185">Reference proteome</keyword>
<dbReference type="Pfam" id="PF03998">
    <property type="entry name" value="Utp11"/>
    <property type="match status" value="1"/>
</dbReference>
<comment type="function">
    <text evidence="5">Involved in nucleolar processing of pre-18S ribosomal RNA.</text>
</comment>
<dbReference type="InterPro" id="IPR007144">
    <property type="entry name" value="SSU_processome_Utp11"/>
</dbReference>
<dbReference type="Proteomes" id="UP000290189">
    <property type="component" value="Unassembled WGS sequence"/>
</dbReference>
<dbReference type="GO" id="GO:0006364">
    <property type="term" value="P:rRNA processing"/>
    <property type="evidence" value="ECO:0007669"/>
    <property type="project" value="UniProtKB-UniRule"/>
</dbReference>
<accession>A0A0G4IJI3</accession>
<dbReference type="GO" id="GO:0032040">
    <property type="term" value="C:small-subunit processome"/>
    <property type="evidence" value="ECO:0007669"/>
    <property type="project" value="UniProtKB-UniRule"/>
</dbReference>
<proteinExistence type="inferred from homology"/>
<dbReference type="OMA" id="DLKYVVM"/>
<dbReference type="STRING" id="37360.A0A0G4IJI3"/>
<dbReference type="EMBL" id="CDSF01000022">
    <property type="protein sequence ID" value="CEO95401.1"/>
    <property type="molecule type" value="Genomic_DNA"/>
</dbReference>
<evidence type="ECO:0000313" key="9">
    <source>
        <dbReference type="Proteomes" id="UP000290189"/>
    </source>
</evidence>